<dbReference type="CDD" id="cd00118">
    <property type="entry name" value="LysM"/>
    <property type="match status" value="1"/>
</dbReference>
<dbReference type="AlphaFoldDB" id="A0A8J2ZUY1"/>
<organism evidence="2 3">
    <name type="scientific">Pullulanibacillus pueri</name>
    <dbReference type="NCBI Taxonomy" id="1437324"/>
    <lineage>
        <taxon>Bacteria</taxon>
        <taxon>Bacillati</taxon>
        <taxon>Bacillota</taxon>
        <taxon>Bacilli</taxon>
        <taxon>Bacillales</taxon>
        <taxon>Sporolactobacillaceae</taxon>
        <taxon>Pullulanibacillus</taxon>
    </lineage>
</organism>
<dbReference type="Gene3D" id="3.10.350.10">
    <property type="entry name" value="LysM domain"/>
    <property type="match status" value="1"/>
</dbReference>
<dbReference type="RefSeq" id="WP_188496802.1">
    <property type="nucleotide sequence ID" value="NZ_BMFV01000008.1"/>
</dbReference>
<dbReference type="InterPro" id="IPR018392">
    <property type="entry name" value="LysM"/>
</dbReference>
<evidence type="ECO:0000313" key="2">
    <source>
        <dbReference type="EMBL" id="GGH79796.1"/>
    </source>
</evidence>
<evidence type="ECO:0000259" key="1">
    <source>
        <dbReference type="PROSITE" id="PS51782"/>
    </source>
</evidence>
<keyword evidence="3" id="KW-1185">Reference proteome</keyword>
<dbReference type="EMBL" id="BMFV01000008">
    <property type="protein sequence ID" value="GGH79796.1"/>
    <property type="molecule type" value="Genomic_DNA"/>
</dbReference>
<proteinExistence type="predicted"/>
<gene>
    <name evidence="2" type="ORF">GCM10007096_15260</name>
</gene>
<name>A0A8J2ZUY1_9BACL</name>
<dbReference type="Proteomes" id="UP000656813">
    <property type="component" value="Unassembled WGS sequence"/>
</dbReference>
<evidence type="ECO:0000313" key="3">
    <source>
        <dbReference type="Proteomes" id="UP000656813"/>
    </source>
</evidence>
<reference evidence="2" key="1">
    <citation type="journal article" date="2014" name="Int. J. Syst. Evol. Microbiol.">
        <title>Complete genome sequence of Corynebacterium casei LMG S-19264T (=DSM 44701T), isolated from a smear-ripened cheese.</title>
        <authorList>
            <consortium name="US DOE Joint Genome Institute (JGI-PGF)"/>
            <person name="Walter F."/>
            <person name="Albersmeier A."/>
            <person name="Kalinowski J."/>
            <person name="Ruckert C."/>
        </authorList>
    </citation>
    <scope>NUCLEOTIDE SEQUENCE</scope>
    <source>
        <strain evidence="2">CGMCC 1.12777</strain>
    </source>
</reference>
<reference evidence="2" key="2">
    <citation type="submission" date="2020-09" db="EMBL/GenBank/DDBJ databases">
        <authorList>
            <person name="Sun Q."/>
            <person name="Zhou Y."/>
        </authorList>
    </citation>
    <scope>NUCLEOTIDE SEQUENCE</scope>
    <source>
        <strain evidence="2">CGMCC 1.12777</strain>
    </source>
</reference>
<feature type="domain" description="LysM" evidence="1">
    <location>
        <begin position="54"/>
        <end position="106"/>
    </location>
</feature>
<accession>A0A8J2ZUY1</accession>
<protein>
    <recommendedName>
        <fullName evidence="1">LysM domain-containing protein</fullName>
    </recommendedName>
</protein>
<comment type="caution">
    <text evidence="2">The sequence shown here is derived from an EMBL/GenBank/DDBJ whole genome shotgun (WGS) entry which is preliminary data.</text>
</comment>
<sequence length="112" mass="12868">MKKFILYTLLTIISLTCLYDWTNGSLKYIAIDQPQSAEAKTKLQKTPSTSKPFQNVTVQTGDTVLSIIERLNPNQVENISKMINDFQLLNPKQNPNQIKIGESYRFPLYKDK</sequence>
<dbReference type="InterPro" id="IPR036779">
    <property type="entry name" value="LysM_dom_sf"/>
</dbReference>
<dbReference type="PROSITE" id="PS51782">
    <property type="entry name" value="LYSM"/>
    <property type="match status" value="1"/>
</dbReference>